<keyword evidence="1" id="KW-0812">Transmembrane</keyword>
<dbReference type="Proteomes" id="UP000332933">
    <property type="component" value="Unassembled WGS sequence"/>
</dbReference>
<reference evidence="3 4" key="1">
    <citation type="submission" date="2019-03" db="EMBL/GenBank/DDBJ databases">
        <authorList>
            <person name="Gaulin E."/>
            <person name="Dumas B."/>
        </authorList>
    </citation>
    <scope>NUCLEOTIDE SEQUENCE [LARGE SCALE GENOMIC DNA]</scope>
    <source>
        <strain evidence="3">CBS 568.67</strain>
    </source>
</reference>
<sequence length="1743" mass="193122">MAQVAPSFSAIQDAIAPLNPVETAAGFLYLACTLAASSLYLDVLYPNVANDLWWPAFNTTGLQTFLGDVFNENLAHGVLSTLPLVHQWSPKDYSTPWTTMDTRSTAARQLLLANLSFAVAIDTIRRDSVRDNFIAMPPPCWLDFQGRFGMAHTASRQARCRATQSANAALYMEAWMRNVDVNDWTAPSLELNATVFQALRATAEGTQWLTVLFAHRVVAIPDEILVWRAVGLTTWQLELQNQADQGLVERIAVVNAIGMRQEITIAHLPYSSRGAAKWTTRYAYAGIMNDLASCMRGNCSLVRGASNAFEILYGDWDAYYYHMDTVAATIVRGTIGPFASIDLFLVPPPASLQTCVAMFQSMVPTSLPIPQSVDITPPEWVLPGIEYFGGNPLCPFGLPQPFSQPSFGYYDDCSVQQPDTIELGLASTFFAIAALNLTSDDVSIVCSCSIAQRDICVDFLTVVFASFATPNTSTIFHSATHQAAIDTLALGVGTLQMGQLGDASGILFQPVIDVPPTSPWNFFGWLMLYEWMDGLREVYAFNGDVNSYTLITPASAFSPLAANPAELPHHACQYVWYTCMYVTFVLLGVSCMLVLYALVIRFRVDGRNLFHMNRVVGCVWVGRPFLFIRGMTAVILLSTASIDFVVQNGASKLIPAPRTTVGSMLVAGEACWLTYILNDMFLPLAPQYARYYAPACSLVSFVALVVLDVKAPFEPRAVVGRTCTILSFTSGLECTSGEIAIGSLSRFGQVVAALVAIVVGLLGAVHVVFTYAYRTRVVKDTSHHLVIPAASDAFFRQRQRHFFYVDHVGCVMAGMLPCRDHIFDVKMWIVFKKRCTANAGFLFQRASFSTTTTDATSTFDFRVAYLRWVGALGLAYMVASVASSYVFLVLTQSTMANDFWWADFDNSGMQVYLGNWFNQMLQTTSAPIDRIQIDASKYAALVTIANTTQTKVQSTRLDASAIQDYANTLSNVVHGLRTMDSCYLPWISTAYCFVDFNQTWEMANSQARQVRCQTYTNNGAVYLEAVLANADWPLLMHCWGTSLEIGVLSSLRSSNEGKEWVNLVQINGRSIESEVDHWAQHGITLFATQWQNFKSLGVMETYDIRNAFGLSYPMTLKNTRSAFHLTSQTSMKLYWELASDLWAIQSNASTMNGLSLVRSSPAFAFANSTLQRTLVENGTVSQPLGPGLWNVWYYLGPFGSIDAKRVACPVSLKKIYQDLMHELLMLLGTSTEIQNAYLKAFPTDYALHCEPHGWDSPAKVIVGGNLLCEVSDRGYPGPQQFFNIDGTCGANIGESLQGSPVNLLMAIVVSGLFIARQDQIATICARDFVHETCISTLAAAVTFAQSYLLRLANAYTSHVNAIEVDVHDQIGLSFVQFVVDEMGFTDLPQVDVFDLSESDMKVFVWLYLFDWVQGRREVVMFTGDTDSVTTISSDLYFVVQPPDPTEVPQNVAVYFRGLVQYITGVLLLVASIGCCYILSSHGYVEGTNMFSFNFVAGHVWIGRPLMLLRGITAMCLLSTSSLELKNPLGGLLWWPHRTQQDELTKFVAAGETMWLVYVINDTFSMFTKQHTYVYSYTSGYVVWATAALWSILSPMVHEVNLHRQCVVLAVDFDTRCVSGVVEIGSFTRFCGLIGLCFGGCFVCYAVERWRRPTKGSDVHTTTSFFLYSAAAVNFQRANWEYRGVYFLDKASAALNGVLSLEGRDVFYVMDIKTWRAYLLPKGQAGSMDPSMPRHLRQALPLTE</sequence>
<feature type="transmembrane region" description="Helical" evidence="1">
    <location>
        <begin position="865"/>
        <end position="888"/>
    </location>
</feature>
<keyword evidence="4" id="KW-1185">Reference proteome</keyword>
<organism evidence="3 4">
    <name type="scientific">Aphanomyces stellatus</name>
    <dbReference type="NCBI Taxonomy" id="120398"/>
    <lineage>
        <taxon>Eukaryota</taxon>
        <taxon>Sar</taxon>
        <taxon>Stramenopiles</taxon>
        <taxon>Oomycota</taxon>
        <taxon>Saprolegniomycetes</taxon>
        <taxon>Saprolegniales</taxon>
        <taxon>Verrucalvaceae</taxon>
        <taxon>Aphanomyces</taxon>
    </lineage>
</organism>
<dbReference type="OrthoDB" id="75113at2759"/>
<feature type="transmembrane region" description="Helical" evidence="1">
    <location>
        <begin position="689"/>
        <end position="707"/>
    </location>
</feature>
<proteinExistence type="predicted"/>
<feature type="transmembrane region" description="Helical" evidence="1">
    <location>
        <begin position="1572"/>
        <end position="1592"/>
    </location>
</feature>
<keyword evidence="1" id="KW-1133">Transmembrane helix</keyword>
<evidence type="ECO:0000256" key="1">
    <source>
        <dbReference type="SAM" id="Phobius"/>
    </source>
</evidence>
<feature type="transmembrane region" description="Helical" evidence="1">
    <location>
        <begin position="750"/>
        <end position="773"/>
    </location>
</feature>
<dbReference type="EMBL" id="VJMH01006021">
    <property type="protein sequence ID" value="KAF0691767.1"/>
    <property type="molecule type" value="Genomic_DNA"/>
</dbReference>
<accession>A0A485L6Y1</accession>
<feature type="transmembrane region" description="Helical" evidence="1">
    <location>
        <begin position="620"/>
        <end position="640"/>
    </location>
</feature>
<protein>
    <submittedName>
        <fullName evidence="3">Aste57867_17038 protein</fullName>
    </submittedName>
</protein>
<gene>
    <name evidence="3" type="primary">Aste57867_17038</name>
    <name evidence="2" type="ORF">As57867_016980</name>
    <name evidence="3" type="ORF">ASTE57867_17038</name>
</gene>
<feature type="transmembrane region" description="Helical" evidence="1">
    <location>
        <begin position="1458"/>
        <end position="1479"/>
    </location>
</feature>
<feature type="transmembrane region" description="Helical" evidence="1">
    <location>
        <begin position="574"/>
        <end position="599"/>
    </location>
</feature>
<reference evidence="2" key="2">
    <citation type="submission" date="2019-06" db="EMBL/GenBank/DDBJ databases">
        <title>Genomics analysis of Aphanomyces spp. identifies a new class of oomycete effector associated with host adaptation.</title>
        <authorList>
            <person name="Gaulin E."/>
        </authorList>
    </citation>
    <scope>NUCLEOTIDE SEQUENCE</scope>
    <source>
        <strain evidence="2">CBS 578.67</strain>
    </source>
</reference>
<feature type="transmembrane region" description="Helical" evidence="1">
    <location>
        <begin position="1626"/>
        <end position="1646"/>
    </location>
</feature>
<evidence type="ECO:0000313" key="4">
    <source>
        <dbReference type="Proteomes" id="UP000332933"/>
    </source>
</evidence>
<feature type="transmembrane region" description="Helical" evidence="1">
    <location>
        <begin position="660"/>
        <end position="677"/>
    </location>
</feature>
<name>A0A485L6Y1_9STRA</name>
<evidence type="ECO:0000313" key="3">
    <source>
        <dbReference type="EMBL" id="VFT93799.1"/>
    </source>
</evidence>
<evidence type="ECO:0000313" key="2">
    <source>
        <dbReference type="EMBL" id="KAF0691767.1"/>
    </source>
</evidence>
<keyword evidence="1" id="KW-0472">Membrane</keyword>
<dbReference type="EMBL" id="CAADRA010006042">
    <property type="protein sequence ID" value="VFT93799.1"/>
    <property type="molecule type" value="Genomic_DNA"/>
</dbReference>